<dbReference type="EMBL" id="JACHBR010000002">
    <property type="protein sequence ID" value="MBB5630632.1"/>
    <property type="molecule type" value="Genomic_DNA"/>
</dbReference>
<keyword evidence="4" id="KW-0808">Transferase</keyword>
<proteinExistence type="predicted"/>
<reference evidence="4 5" key="1">
    <citation type="submission" date="2020-08" db="EMBL/GenBank/DDBJ databases">
        <title>Sequencing the genomes of 1000 actinobacteria strains.</title>
        <authorList>
            <person name="Klenk H.-P."/>
        </authorList>
    </citation>
    <scope>NUCLEOTIDE SEQUENCE [LARGE SCALE GENOMIC DNA]</scope>
    <source>
        <strain evidence="4 5">DSM 45790</strain>
    </source>
</reference>
<gene>
    <name evidence="4" type="ORF">BJ981_006396</name>
</gene>
<dbReference type="Proteomes" id="UP000588112">
    <property type="component" value="Unassembled WGS sequence"/>
</dbReference>
<name>A0A7W8ZAX8_9ACTN</name>
<accession>A0A7W8ZAX8</accession>
<feature type="transmembrane region" description="Helical" evidence="2">
    <location>
        <begin position="6"/>
        <end position="24"/>
    </location>
</feature>
<evidence type="ECO:0000256" key="1">
    <source>
        <dbReference type="SAM" id="MobiDB-lite"/>
    </source>
</evidence>
<keyword evidence="2" id="KW-0812">Transmembrane</keyword>
<feature type="transmembrane region" description="Helical" evidence="2">
    <location>
        <begin position="59"/>
        <end position="81"/>
    </location>
</feature>
<dbReference type="Pfam" id="PF24878">
    <property type="entry name" value="YkcB_C"/>
    <property type="match status" value="1"/>
</dbReference>
<dbReference type="AlphaFoldDB" id="A0A7W8ZAX8"/>
<dbReference type="RefSeq" id="WP_184617048.1">
    <property type="nucleotide sequence ID" value="NZ_BOOS01000018.1"/>
</dbReference>
<sequence>MQAAAPAMAPAVAALTGVGGVLMWRAYRERRAVTGWALPAGVALTAGWAFVVLRRTPGWTPWLAYAVAALGAAAVLGLVLIRLGRRGRARLAVVALALGLAGGLAGPAAYALTPLSSPVNGSNPTAGPQTGPGGTGGSFRPRGMGAGGVDGARTTVDAGLAGYLRRNRGDAEWLVAVSSAREASPLILATGGEPVLAMGGFTGSDPAMTVAKLQRYVAAGRVKYVVLGGGVGGPRGQDGEVATWVRSHGAEVPAPEYGGTGTGGTLYRLS</sequence>
<protein>
    <submittedName>
        <fullName evidence="4">4-amino-4-deoxy-L-arabinose transferase-like glycosyltransferase</fullName>
    </submittedName>
</protein>
<dbReference type="GO" id="GO:0016740">
    <property type="term" value="F:transferase activity"/>
    <property type="evidence" value="ECO:0007669"/>
    <property type="project" value="UniProtKB-KW"/>
</dbReference>
<evidence type="ECO:0000313" key="4">
    <source>
        <dbReference type="EMBL" id="MBB5630632.1"/>
    </source>
</evidence>
<keyword evidence="2" id="KW-0472">Membrane</keyword>
<feature type="region of interest" description="Disordered" evidence="1">
    <location>
        <begin position="120"/>
        <end position="149"/>
    </location>
</feature>
<evidence type="ECO:0000259" key="3">
    <source>
        <dbReference type="Pfam" id="PF24878"/>
    </source>
</evidence>
<feature type="transmembrane region" description="Helical" evidence="2">
    <location>
        <begin position="93"/>
        <end position="112"/>
    </location>
</feature>
<feature type="domain" description="Putative mannosyltransferase YkcA/B-like C-terminal" evidence="3">
    <location>
        <begin position="160"/>
        <end position="248"/>
    </location>
</feature>
<dbReference type="InterPro" id="IPR056785">
    <property type="entry name" value="YkcA/B-like_C"/>
</dbReference>
<evidence type="ECO:0000313" key="5">
    <source>
        <dbReference type="Proteomes" id="UP000588112"/>
    </source>
</evidence>
<feature type="transmembrane region" description="Helical" evidence="2">
    <location>
        <begin position="36"/>
        <end position="53"/>
    </location>
</feature>
<organism evidence="4 5">
    <name type="scientific">Sphaerisporangium krabiense</name>
    <dbReference type="NCBI Taxonomy" id="763782"/>
    <lineage>
        <taxon>Bacteria</taxon>
        <taxon>Bacillati</taxon>
        <taxon>Actinomycetota</taxon>
        <taxon>Actinomycetes</taxon>
        <taxon>Streptosporangiales</taxon>
        <taxon>Streptosporangiaceae</taxon>
        <taxon>Sphaerisporangium</taxon>
    </lineage>
</organism>
<keyword evidence="5" id="KW-1185">Reference proteome</keyword>
<evidence type="ECO:0000256" key="2">
    <source>
        <dbReference type="SAM" id="Phobius"/>
    </source>
</evidence>
<keyword evidence="2" id="KW-1133">Transmembrane helix</keyword>
<comment type="caution">
    <text evidence="4">The sequence shown here is derived from an EMBL/GenBank/DDBJ whole genome shotgun (WGS) entry which is preliminary data.</text>
</comment>